<accession>A0A225D1D5</accession>
<evidence type="ECO:0000256" key="1">
    <source>
        <dbReference type="ARBA" id="ARBA00001933"/>
    </source>
</evidence>
<dbReference type="SUPFAM" id="SSF53383">
    <property type="entry name" value="PLP-dependent transferases"/>
    <property type="match status" value="1"/>
</dbReference>
<evidence type="ECO:0000256" key="7">
    <source>
        <dbReference type="SAM" id="MobiDB-lite"/>
    </source>
</evidence>
<keyword evidence="3 8" id="KW-0032">Aminotransferase</keyword>
<evidence type="ECO:0000256" key="3">
    <source>
        <dbReference type="ARBA" id="ARBA00022576"/>
    </source>
</evidence>
<dbReference type="PANTHER" id="PTHR11986">
    <property type="entry name" value="AMINOTRANSFERASE CLASS III"/>
    <property type="match status" value="1"/>
</dbReference>
<dbReference type="Pfam" id="PF00202">
    <property type="entry name" value="Aminotran_3"/>
    <property type="match status" value="1"/>
</dbReference>
<dbReference type="Gene3D" id="3.90.1150.10">
    <property type="entry name" value="Aspartate Aminotransferase, domain 1"/>
    <property type="match status" value="1"/>
</dbReference>
<dbReference type="GO" id="GO:0042802">
    <property type="term" value="F:identical protein binding"/>
    <property type="evidence" value="ECO:0007669"/>
    <property type="project" value="TreeGrafter"/>
</dbReference>
<evidence type="ECO:0000256" key="5">
    <source>
        <dbReference type="ARBA" id="ARBA00022898"/>
    </source>
</evidence>
<evidence type="ECO:0000256" key="2">
    <source>
        <dbReference type="ARBA" id="ARBA00008954"/>
    </source>
</evidence>
<name>A0A225D1D5_9BACT</name>
<dbReference type="InterPro" id="IPR049704">
    <property type="entry name" value="Aminotrans_3_PPA_site"/>
</dbReference>
<dbReference type="AlphaFoldDB" id="A0A225D1D5"/>
<comment type="caution">
    <text evidence="8">The sequence shown here is derived from an EMBL/GenBank/DDBJ whole genome shotgun (WGS) entry which is preliminary data.</text>
</comment>
<dbReference type="PIRSF" id="PIRSF000521">
    <property type="entry name" value="Transaminase_4ab_Lys_Orn"/>
    <property type="match status" value="1"/>
</dbReference>
<comment type="cofactor">
    <cofactor evidence="1">
        <name>pyridoxal 5'-phosphate</name>
        <dbReference type="ChEBI" id="CHEBI:597326"/>
    </cofactor>
</comment>
<gene>
    <name evidence="8" type="ORF">FRUB_09585</name>
</gene>
<evidence type="ECO:0000256" key="4">
    <source>
        <dbReference type="ARBA" id="ARBA00022679"/>
    </source>
</evidence>
<keyword evidence="5 6" id="KW-0663">Pyridoxal phosphate</keyword>
<dbReference type="EMBL" id="NIDE01000019">
    <property type="protein sequence ID" value="OWK34743.1"/>
    <property type="molecule type" value="Genomic_DNA"/>
</dbReference>
<evidence type="ECO:0000256" key="6">
    <source>
        <dbReference type="RuleBase" id="RU003560"/>
    </source>
</evidence>
<dbReference type="Proteomes" id="UP000214646">
    <property type="component" value="Unassembled WGS sequence"/>
</dbReference>
<organism evidence="8 9">
    <name type="scientific">Fimbriiglobus ruber</name>
    <dbReference type="NCBI Taxonomy" id="1908690"/>
    <lineage>
        <taxon>Bacteria</taxon>
        <taxon>Pseudomonadati</taxon>
        <taxon>Planctomycetota</taxon>
        <taxon>Planctomycetia</taxon>
        <taxon>Gemmatales</taxon>
        <taxon>Gemmataceae</taxon>
        <taxon>Fimbriiglobus</taxon>
    </lineage>
</organism>
<evidence type="ECO:0000313" key="9">
    <source>
        <dbReference type="Proteomes" id="UP000214646"/>
    </source>
</evidence>
<feature type="region of interest" description="Disordered" evidence="7">
    <location>
        <begin position="449"/>
        <end position="471"/>
    </location>
</feature>
<keyword evidence="4 8" id="KW-0808">Transferase</keyword>
<dbReference type="CDD" id="cd00610">
    <property type="entry name" value="OAT_like"/>
    <property type="match status" value="1"/>
</dbReference>
<dbReference type="Gene3D" id="3.40.640.10">
    <property type="entry name" value="Type I PLP-dependent aspartate aminotransferase-like (Major domain)"/>
    <property type="match status" value="1"/>
</dbReference>
<proteinExistence type="inferred from homology"/>
<comment type="similarity">
    <text evidence="2 6">Belongs to the class-III pyridoxal-phosphate-dependent aminotransferase family.</text>
</comment>
<dbReference type="GO" id="GO:0030170">
    <property type="term" value="F:pyridoxal phosphate binding"/>
    <property type="evidence" value="ECO:0007669"/>
    <property type="project" value="InterPro"/>
</dbReference>
<dbReference type="InterPro" id="IPR015421">
    <property type="entry name" value="PyrdxlP-dep_Trfase_major"/>
</dbReference>
<dbReference type="NCBIfam" id="NF004426">
    <property type="entry name" value="PRK05769.1"/>
    <property type="match status" value="1"/>
</dbReference>
<dbReference type="GO" id="GO:0008483">
    <property type="term" value="F:transaminase activity"/>
    <property type="evidence" value="ECO:0007669"/>
    <property type="project" value="UniProtKB-KW"/>
</dbReference>
<dbReference type="InterPro" id="IPR015422">
    <property type="entry name" value="PyrdxlP-dep_Trfase_small"/>
</dbReference>
<dbReference type="OrthoDB" id="9816013at2"/>
<sequence>MFAFDNLPVPDVRTPLPGPRASEWLARDIEFVSPSYTRVYPLVVERGSGAVIEDVDGNRFLDFTAGIAVTNTGHCHPEVVAAIKDQAERLIHMSGTDFYYAPQIELAARLAAAAPGASPKKVFFANSGAEAIEAALKLARWHTERSTAIAFFGGFHGRTYGAMSLSGSKLVHRRGFSPLVPNIHHVPFPRDCSGCAGQMRCRCVSQVEDTLFHRIAPPDEVAAIFVEVVQGEGGYQVAPPGFLENLRKLCDKHGILLVVDEIQSGMGRTGKLFAVEHFGIEPDIICLAKGIASGLPLGAIITRADVMDWPPGSHASTFGGNPIACRAALVTLDLLEREYTANAAERGEQLRAGLRDLATRHDTLSDVRGLGLMTAVDVVHPGDPTAPAPSAREQVIQTAFHHGLLLLGCGETGLRFCPPLCVTAEQVVIALRILDEVLTEIRGAKQAVTTSESGTCPPILTATGERGTSVP</sequence>
<dbReference type="PROSITE" id="PS00600">
    <property type="entry name" value="AA_TRANSFER_CLASS_3"/>
    <property type="match status" value="1"/>
</dbReference>
<protein>
    <submittedName>
        <fullName evidence="8">Ornithine aminotransferase</fullName>
    </submittedName>
</protein>
<dbReference type="PANTHER" id="PTHR11986:SF58">
    <property type="entry name" value="LEUCINE_METHIONINE RACEMASE"/>
    <property type="match status" value="1"/>
</dbReference>
<dbReference type="InterPro" id="IPR005814">
    <property type="entry name" value="Aminotrans_3"/>
</dbReference>
<keyword evidence="9" id="KW-1185">Reference proteome</keyword>
<evidence type="ECO:0000313" key="8">
    <source>
        <dbReference type="EMBL" id="OWK34743.1"/>
    </source>
</evidence>
<dbReference type="InterPro" id="IPR015424">
    <property type="entry name" value="PyrdxlP-dep_Trfase"/>
</dbReference>
<reference evidence="9" key="1">
    <citation type="submission" date="2017-06" db="EMBL/GenBank/DDBJ databases">
        <title>Genome analysis of Fimbriiglobus ruber SP5, the first member of the order Planctomycetales with confirmed chitinolytic capability.</title>
        <authorList>
            <person name="Ravin N.V."/>
            <person name="Rakitin A.L."/>
            <person name="Ivanova A.A."/>
            <person name="Beletsky A.V."/>
            <person name="Kulichevskaya I.S."/>
            <person name="Mardanov A.V."/>
            <person name="Dedysh S.N."/>
        </authorList>
    </citation>
    <scope>NUCLEOTIDE SEQUENCE [LARGE SCALE GENOMIC DNA]</scope>
    <source>
        <strain evidence="9">SP5</strain>
    </source>
</reference>
<dbReference type="RefSeq" id="WP_088259996.1">
    <property type="nucleotide sequence ID" value="NZ_NIDE01000019.1"/>
</dbReference>
<dbReference type="InterPro" id="IPR050103">
    <property type="entry name" value="Class-III_PLP-dep_AT"/>
</dbReference>
<dbReference type="FunFam" id="3.40.640.10:FF:000013">
    <property type="entry name" value="4-aminobutyrate aminotransferase"/>
    <property type="match status" value="1"/>
</dbReference>